<accession>A0A9W7CSX1</accession>
<comment type="caution">
    <text evidence="2">The sequence shown here is derived from an EMBL/GenBank/DDBJ whole genome shotgun (WGS) entry which is preliminary data.</text>
</comment>
<name>A0A9W7CSX1_9STRA</name>
<gene>
    <name evidence="2" type="ORF">Plil01_001662700</name>
</gene>
<evidence type="ECO:0000256" key="1">
    <source>
        <dbReference type="SAM" id="MobiDB-lite"/>
    </source>
</evidence>
<keyword evidence="3" id="KW-1185">Reference proteome</keyword>
<proteinExistence type="predicted"/>
<dbReference type="EMBL" id="BSXW01002179">
    <property type="protein sequence ID" value="GMF41168.1"/>
    <property type="molecule type" value="Genomic_DNA"/>
</dbReference>
<dbReference type="AlphaFoldDB" id="A0A9W7CSX1"/>
<evidence type="ECO:0000313" key="3">
    <source>
        <dbReference type="Proteomes" id="UP001165083"/>
    </source>
</evidence>
<protein>
    <submittedName>
        <fullName evidence="2">Unnamed protein product</fullName>
    </submittedName>
</protein>
<feature type="compositionally biased region" description="Gly residues" evidence="1">
    <location>
        <begin position="274"/>
        <end position="288"/>
    </location>
</feature>
<dbReference type="OrthoDB" id="104747at2759"/>
<feature type="region of interest" description="Disordered" evidence="1">
    <location>
        <begin position="234"/>
        <end position="294"/>
    </location>
</feature>
<reference evidence="2" key="1">
    <citation type="submission" date="2023-04" db="EMBL/GenBank/DDBJ databases">
        <title>Phytophthora lilii NBRC 32176.</title>
        <authorList>
            <person name="Ichikawa N."/>
            <person name="Sato H."/>
            <person name="Tonouchi N."/>
        </authorList>
    </citation>
    <scope>NUCLEOTIDE SEQUENCE</scope>
    <source>
        <strain evidence="2">NBRC 32176</strain>
    </source>
</reference>
<organism evidence="2 3">
    <name type="scientific">Phytophthora lilii</name>
    <dbReference type="NCBI Taxonomy" id="2077276"/>
    <lineage>
        <taxon>Eukaryota</taxon>
        <taxon>Sar</taxon>
        <taxon>Stramenopiles</taxon>
        <taxon>Oomycota</taxon>
        <taxon>Peronosporomycetes</taxon>
        <taxon>Peronosporales</taxon>
        <taxon>Peronosporaceae</taxon>
        <taxon>Phytophthora</taxon>
    </lineage>
</organism>
<dbReference type="Proteomes" id="UP001165083">
    <property type="component" value="Unassembled WGS sequence"/>
</dbReference>
<sequence>MNYFERPIRAKRLKTRPYFYHVSRLDAESRPKYGYVIVTNEARDCLMVISDRANRETDPTKIAIVNWYPTLQAFLRKLDDAKIGEDNQMIAEARATYMRRKNPGMTMSEQQRNSRSILDDNFYQNVGSKVPAFKVDAVILDMMSKYRLTWFRHELRLKENRGERKIAKRDVDEMVNWMDTMESLVKVYEDIKRRAKDVPMTPYVLARFENFIKIFHETSQRVAFVGIRTPRSSSIQTGLTVPPRRPRRRAATPTPTSTDLVPVQQGRGLRGRGLKGAGTRGRPRGSGGDPYTSIQRKGKYYNLNDIQNSGLASAYIYKKLGSKIVRIPDLNNGVLNVCYPSRKKVGPSAKLAHRSVNFVDVQMAIQSVSLYASNFNIDAIAFANTTFKIEVPTAATTSTISVTLADGWYTYADINRNIQTALVSAGAYLIDSQGNNVFFIQIEKNSTYYACQVDCSPTPTALGTYTRPATGLYSSTGTGLPTTTRVPRLIIDNAAFGKVLGFSTGTYPAAASTQLSTC</sequence>
<evidence type="ECO:0000313" key="2">
    <source>
        <dbReference type="EMBL" id="GMF41168.1"/>
    </source>
</evidence>